<evidence type="ECO:0000256" key="8">
    <source>
        <dbReference type="ARBA" id="ARBA00031737"/>
    </source>
</evidence>
<dbReference type="PANTHER" id="PTHR35794">
    <property type="entry name" value="CELL DIVISION PROTEIN DIVIVA"/>
    <property type="match status" value="1"/>
</dbReference>
<comment type="similarity">
    <text evidence="2">Belongs to the DivIVA family.</text>
</comment>
<gene>
    <name evidence="10" type="ORF">GBA83_07615</name>
</gene>
<feature type="compositionally biased region" description="Low complexity" evidence="9">
    <location>
        <begin position="95"/>
        <end position="112"/>
    </location>
</feature>
<evidence type="ECO:0000256" key="9">
    <source>
        <dbReference type="SAM" id="MobiDB-lite"/>
    </source>
</evidence>
<dbReference type="InterPro" id="IPR019933">
    <property type="entry name" value="DivIVA_domain"/>
</dbReference>
<organism evidence="10 11">
    <name type="scientific">Bifidobacterium bifidum</name>
    <dbReference type="NCBI Taxonomy" id="1681"/>
    <lineage>
        <taxon>Bacteria</taxon>
        <taxon>Bacillati</taxon>
        <taxon>Actinomycetota</taxon>
        <taxon>Actinomycetes</taxon>
        <taxon>Bifidobacteriales</taxon>
        <taxon>Bifidobacteriaceae</taxon>
        <taxon>Bifidobacterium</taxon>
    </lineage>
</organism>
<accession>A0A7J5TNR6</accession>
<keyword evidence="5" id="KW-0132">Cell division</keyword>
<sequence length="148" mass="15881">MEARDIQRQTGSVMISADAITSRTFTTVRFKEGYSAREVDDFLDEIVDRMTTGDHSLARRIKEKTFSNVRFREGYDIDEVDDFLDEVARGLEGDAGASTGASAASTASAAAAIPDPHETVAPEPGTSYTSDANLAAPSSDSDAAQLPW</sequence>
<dbReference type="GO" id="GO:0005737">
    <property type="term" value="C:cytoplasm"/>
    <property type="evidence" value="ECO:0007669"/>
    <property type="project" value="UniProtKB-SubCell"/>
</dbReference>
<name>A0A7J5TNR6_BIFBI</name>
<dbReference type="InterPro" id="IPR007793">
    <property type="entry name" value="DivIVA_fam"/>
</dbReference>
<feature type="region of interest" description="Disordered" evidence="9">
    <location>
        <begin position="94"/>
        <end position="148"/>
    </location>
</feature>
<reference evidence="10 11" key="1">
    <citation type="journal article" date="2019" name="Nat. Med.">
        <title>A library of human gut bacterial isolates paired with longitudinal multiomics data enables mechanistic microbiome research.</title>
        <authorList>
            <person name="Poyet M."/>
            <person name="Groussin M."/>
            <person name="Gibbons S.M."/>
            <person name="Avila-Pacheco J."/>
            <person name="Jiang X."/>
            <person name="Kearney S.M."/>
            <person name="Perrotta A.R."/>
            <person name="Berdy B."/>
            <person name="Zhao S."/>
            <person name="Lieberman T.D."/>
            <person name="Swanson P.K."/>
            <person name="Smith M."/>
            <person name="Roesemann S."/>
            <person name="Alexander J.E."/>
            <person name="Rich S.A."/>
            <person name="Livny J."/>
            <person name="Vlamakis H."/>
            <person name="Clish C."/>
            <person name="Bullock K."/>
            <person name="Deik A."/>
            <person name="Scott J."/>
            <person name="Pierce K.A."/>
            <person name="Xavier R.J."/>
            <person name="Alm E.J."/>
        </authorList>
    </citation>
    <scope>NUCLEOTIDE SEQUENCE [LARGE SCALE GENOMIC DNA]</scope>
    <source>
        <strain evidence="10 11">BIOML-A13</strain>
    </source>
</reference>
<dbReference type="Proteomes" id="UP000451386">
    <property type="component" value="Unassembled WGS sequence"/>
</dbReference>
<keyword evidence="4" id="KW-0963">Cytoplasm</keyword>
<evidence type="ECO:0000256" key="1">
    <source>
        <dbReference type="ARBA" id="ARBA00004496"/>
    </source>
</evidence>
<dbReference type="AlphaFoldDB" id="A0A7J5TNR6"/>
<evidence type="ECO:0000256" key="7">
    <source>
        <dbReference type="ARBA" id="ARBA00023306"/>
    </source>
</evidence>
<protein>
    <recommendedName>
        <fullName evidence="3">Cell wall synthesis protein Wag31</fullName>
    </recommendedName>
    <alternativeName>
        <fullName evidence="8">Antigen 84</fullName>
    </alternativeName>
</protein>
<evidence type="ECO:0000256" key="2">
    <source>
        <dbReference type="ARBA" id="ARBA00009008"/>
    </source>
</evidence>
<comment type="caution">
    <text evidence="10">The sequence shown here is derived from an EMBL/GenBank/DDBJ whole genome shotgun (WGS) entry which is preliminary data.</text>
</comment>
<feature type="compositionally biased region" description="Polar residues" evidence="9">
    <location>
        <begin position="126"/>
        <end position="142"/>
    </location>
</feature>
<evidence type="ECO:0000256" key="3">
    <source>
        <dbReference type="ARBA" id="ARBA00018787"/>
    </source>
</evidence>
<evidence type="ECO:0000313" key="11">
    <source>
        <dbReference type="Proteomes" id="UP000451386"/>
    </source>
</evidence>
<keyword evidence="7" id="KW-0131">Cell cycle</keyword>
<keyword evidence="6" id="KW-0175">Coiled coil</keyword>
<dbReference type="GO" id="GO:0051301">
    <property type="term" value="P:cell division"/>
    <property type="evidence" value="ECO:0007669"/>
    <property type="project" value="UniProtKB-KW"/>
</dbReference>
<proteinExistence type="inferred from homology"/>
<dbReference type="PANTHER" id="PTHR35794:SF2">
    <property type="entry name" value="CELL DIVISION PROTEIN DIVIVA"/>
    <property type="match status" value="1"/>
</dbReference>
<evidence type="ECO:0000256" key="4">
    <source>
        <dbReference type="ARBA" id="ARBA00022490"/>
    </source>
</evidence>
<evidence type="ECO:0000313" key="10">
    <source>
        <dbReference type="EMBL" id="KAB7486366.1"/>
    </source>
</evidence>
<evidence type="ECO:0000256" key="5">
    <source>
        <dbReference type="ARBA" id="ARBA00022618"/>
    </source>
</evidence>
<evidence type="ECO:0000256" key="6">
    <source>
        <dbReference type="ARBA" id="ARBA00023054"/>
    </source>
</evidence>
<dbReference type="NCBIfam" id="TIGR03544">
    <property type="entry name" value="DivI1A_domain"/>
    <property type="match status" value="2"/>
</dbReference>
<dbReference type="EMBL" id="WDOP01000006">
    <property type="protein sequence ID" value="KAB7486366.1"/>
    <property type="molecule type" value="Genomic_DNA"/>
</dbReference>
<dbReference type="Gene3D" id="6.10.250.660">
    <property type="match status" value="2"/>
</dbReference>
<comment type="subcellular location">
    <subcellularLocation>
        <location evidence="1">Cytoplasm</location>
    </subcellularLocation>
</comment>